<sequence>MNKNQHVVPHQGKWAVKGEGNQKNTLITDTQEQAITKAREIAKNQESELLIHGPDGAIREKNSYGNDPKNVKG</sequence>
<evidence type="ECO:0000313" key="3">
    <source>
        <dbReference type="Proteomes" id="UP000070513"/>
    </source>
</evidence>
<proteinExistence type="predicted"/>
<evidence type="ECO:0000313" key="2">
    <source>
        <dbReference type="EMBL" id="KXH81621.1"/>
    </source>
</evidence>
<organism evidence="2 3">
    <name type="scientific">Chryseobacterium kwangjuense</name>
    <dbReference type="NCBI Taxonomy" id="267125"/>
    <lineage>
        <taxon>Bacteria</taxon>
        <taxon>Pseudomonadati</taxon>
        <taxon>Bacteroidota</taxon>
        <taxon>Flavobacteriia</taxon>
        <taxon>Flavobacteriales</taxon>
        <taxon>Weeksellaceae</taxon>
        <taxon>Chryseobacterium group</taxon>
        <taxon>Chryseobacterium</taxon>
    </lineage>
</organism>
<feature type="region of interest" description="Disordered" evidence="1">
    <location>
        <begin position="1"/>
        <end position="23"/>
    </location>
</feature>
<accession>A0A135W9Q6</accession>
<evidence type="ECO:0008006" key="4">
    <source>
        <dbReference type="Google" id="ProtNLM"/>
    </source>
</evidence>
<dbReference type="AlphaFoldDB" id="A0A135W9Q6"/>
<comment type="caution">
    <text evidence="2">The sequence shown here is derived from an EMBL/GenBank/DDBJ whole genome shotgun (WGS) entry which is preliminary data.</text>
</comment>
<dbReference type="Pfam" id="PF09954">
    <property type="entry name" value="DUF2188"/>
    <property type="match status" value="1"/>
</dbReference>
<reference evidence="2 3" key="2">
    <citation type="journal article" date="2016" name="Genome Announc.">
        <title>Draft Genome Sequence of a Biocontrol Rhizobacterium, Chryseobacterium kwangjuense Strain KJ1R5, Isolated from Pepper (Capsicum annuum).</title>
        <authorList>
            <person name="Jeong J.J."/>
            <person name="Park H."/>
            <person name="Park B.H."/>
            <person name="Mannaa M."/>
            <person name="Sang M.K."/>
            <person name="Choi I.G."/>
            <person name="Kim K.D."/>
        </authorList>
    </citation>
    <scope>NUCLEOTIDE SEQUENCE [LARGE SCALE GENOMIC DNA]</scope>
    <source>
        <strain evidence="2 3">KJ1R5</strain>
    </source>
</reference>
<dbReference type="RefSeq" id="WP_062652796.1">
    <property type="nucleotide sequence ID" value="NZ_LPUR01000016.1"/>
</dbReference>
<dbReference type="EMBL" id="LPUR01000016">
    <property type="protein sequence ID" value="KXH81621.1"/>
    <property type="molecule type" value="Genomic_DNA"/>
</dbReference>
<feature type="region of interest" description="Disordered" evidence="1">
    <location>
        <begin position="53"/>
        <end position="73"/>
    </location>
</feature>
<protein>
    <recommendedName>
        <fullName evidence="4">DUF2188 domain-containing protein</fullName>
    </recommendedName>
</protein>
<dbReference type="InterPro" id="IPR018691">
    <property type="entry name" value="DUF2188"/>
</dbReference>
<reference evidence="3" key="1">
    <citation type="submission" date="2015-12" db="EMBL/GenBank/DDBJ databases">
        <title>Genome sequence of a biocontrol rhizobacterium Chryseobacterium kwangjuense strain KJ1R5 isolated from pepper (Capsicum annuum L.).</title>
        <authorList>
            <person name="Jeong J.-J."/>
            <person name="Park H."/>
            <person name="Mannaa M."/>
            <person name="Sang M.K."/>
            <person name="Choi I.-G."/>
            <person name="Kim K.D."/>
        </authorList>
    </citation>
    <scope>NUCLEOTIDE SEQUENCE [LARGE SCALE GENOMIC DNA]</scope>
    <source>
        <strain evidence="3">KJ1R5</strain>
    </source>
</reference>
<dbReference type="OrthoDB" id="8858565at2"/>
<dbReference type="Proteomes" id="UP000070513">
    <property type="component" value="Unassembled WGS sequence"/>
</dbReference>
<name>A0A135W9Q6_9FLAO</name>
<gene>
    <name evidence="2" type="ORF">AU378_18190</name>
</gene>
<evidence type="ECO:0000256" key="1">
    <source>
        <dbReference type="SAM" id="MobiDB-lite"/>
    </source>
</evidence>